<sequence length="450" mass="48415">MNRRWWGVSALFVTAVASAATADTPEGELSDPYGYTRSVRRAELGALQAMGKTQGAKGLLGQTGFYRVRGEIDRSSKAAEQCLQAVANEPREQVKGIEYLCAASLAGNLLIRGDIAGWATQMIQVRTLLDRDIRPMLKQQAGDIHLAGISEPHFERFTAWPRTALAAQTPPSDIHVPIQLQNELPTLSLKMRTKAGERELRVHVDSGAAHSRIGRTLAAELGLELTEGFMVADGKAGAVYALASPVTLDIGSVLVRDISFAVLGKDDLPRIGLDVLRALGRVRINQNALVIQAAASPVPCARRMATLSSLWGDAYDVRYPIRAGKQNVLVKVDTGFNGGFQARGTLPARPPAAAIRRKNVITTEGSEDIQYVEATTPVMIGDEVLNLPMDIGLSPGPRPLFNPEWRLGFASTQRYSLYMDVAGTYGCPVAVPEAPPLLPPKPVTAPPTGD</sequence>
<gene>
    <name evidence="2" type="ORF">REH87_003822</name>
</gene>
<dbReference type="InterPro" id="IPR021109">
    <property type="entry name" value="Peptidase_aspartic_dom_sf"/>
</dbReference>
<dbReference type="Proteomes" id="UP001225498">
    <property type="component" value="Unassembled WGS sequence"/>
</dbReference>
<protein>
    <recommendedName>
        <fullName evidence="4">Aspartyl protease</fullName>
    </recommendedName>
</protein>
<name>A0AAI9G5Z5_STEMA</name>
<comment type="caution">
    <text evidence="2">The sequence shown here is derived from an EMBL/GenBank/DDBJ whole genome shotgun (WGS) entry which is preliminary data.</text>
</comment>
<dbReference type="Gene3D" id="2.40.70.10">
    <property type="entry name" value="Acid Proteases"/>
    <property type="match status" value="1"/>
</dbReference>
<feature type="chain" id="PRO_5042510987" description="Aspartyl protease" evidence="1">
    <location>
        <begin position="23"/>
        <end position="450"/>
    </location>
</feature>
<proteinExistence type="predicted"/>
<accession>A0AAI9G5Z5</accession>
<organism evidence="2 3">
    <name type="scientific">Stenotrophomonas maltophilia</name>
    <name type="common">Pseudomonas maltophilia</name>
    <name type="synonym">Xanthomonas maltophilia</name>
    <dbReference type="NCBI Taxonomy" id="40324"/>
    <lineage>
        <taxon>Bacteria</taxon>
        <taxon>Pseudomonadati</taxon>
        <taxon>Pseudomonadota</taxon>
        <taxon>Gammaproteobacteria</taxon>
        <taxon>Lysobacterales</taxon>
        <taxon>Lysobacteraceae</taxon>
        <taxon>Stenotrophomonas</taxon>
        <taxon>Stenotrophomonas maltophilia group</taxon>
    </lineage>
</organism>
<keyword evidence="1" id="KW-0732">Signal</keyword>
<reference evidence="2" key="1">
    <citation type="submission" date="2023-08" db="EMBL/GenBank/DDBJ databases">
        <authorList>
            <consortium name="Clinical and Environmental Microbiology Branch: Whole genome sequencing antimicrobial resistance pathogens in the healthcare setting"/>
        </authorList>
    </citation>
    <scope>NUCLEOTIDE SEQUENCE</scope>
    <source>
        <strain evidence="2">2023CJ-00293</strain>
    </source>
</reference>
<evidence type="ECO:0000313" key="2">
    <source>
        <dbReference type="EMBL" id="EKZ1928768.1"/>
    </source>
</evidence>
<dbReference type="RefSeq" id="WP_005409393.1">
    <property type="nucleotide sequence ID" value="NZ_CAXYHH010000020.1"/>
</dbReference>
<feature type="signal peptide" evidence="1">
    <location>
        <begin position="1"/>
        <end position="22"/>
    </location>
</feature>
<dbReference type="Pfam" id="PF13650">
    <property type="entry name" value="Asp_protease_2"/>
    <property type="match status" value="1"/>
</dbReference>
<evidence type="ECO:0000256" key="1">
    <source>
        <dbReference type="SAM" id="SignalP"/>
    </source>
</evidence>
<evidence type="ECO:0000313" key="3">
    <source>
        <dbReference type="Proteomes" id="UP001225498"/>
    </source>
</evidence>
<evidence type="ECO:0008006" key="4">
    <source>
        <dbReference type="Google" id="ProtNLM"/>
    </source>
</evidence>
<dbReference type="AlphaFoldDB" id="A0AAI9G5Z5"/>
<dbReference type="EMBL" id="ABLTIR010000131">
    <property type="protein sequence ID" value="EKZ1928768.1"/>
    <property type="molecule type" value="Genomic_DNA"/>
</dbReference>